<accession>A0A4P9YQX6</accession>
<evidence type="ECO:0000259" key="3">
    <source>
        <dbReference type="PROSITE" id="PS50014"/>
    </source>
</evidence>
<dbReference type="OrthoDB" id="1742084at2759"/>
<evidence type="ECO:0000313" key="5">
    <source>
        <dbReference type="Proteomes" id="UP000278143"/>
    </source>
</evidence>
<dbReference type="EMBL" id="KZ992384">
    <property type="protein sequence ID" value="RKP22226.1"/>
    <property type="molecule type" value="Genomic_DNA"/>
</dbReference>
<protein>
    <submittedName>
        <fullName evidence="4">Bromodomain-containing protein</fullName>
    </submittedName>
</protein>
<reference evidence="5" key="1">
    <citation type="journal article" date="2018" name="Nat. Microbiol.">
        <title>Leveraging single-cell genomics to expand the fungal tree of life.</title>
        <authorList>
            <person name="Ahrendt S.R."/>
            <person name="Quandt C.A."/>
            <person name="Ciobanu D."/>
            <person name="Clum A."/>
            <person name="Salamov A."/>
            <person name="Andreopoulos B."/>
            <person name="Cheng J.F."/>
            <person name="Woyke T."/>
            <person name="Pelin A."/>
            <person name="Henrissat B."/>
            <person name="Reynolds N.K."/>
            <person name="Benny G.L."/>
            <person name="Smith M.E."/>
            <person name="James T.Y."/>
            <person name="Grigoriev I.V."/>
        </authorList>
    </citation>
    <scope>NUCLEOTIDE SEQUENCE [LARGE SCALE GENOMIC DNA]</scope>
    <source>
        <strain evidence="5">Benny S71-1</strain>
    </source>
</reference>
<dbReference type="SUPFAM" id="SSF47370">
    <property type="entry name" value="Bromodomain"/>
    <property type="match status" value="1"/>
</dbReference>
<dbReference type="AlphaFoldDB" id="A0A4P9YQX6"/>
<keyword evidence="5" id="KW-1185">Reference proteome</keyword>
<dbReference type="PANTHER" id="PTHR15398:SF4">
    <property type="entry name" value="BROMODOMAIN-CONTAINING PROTEIN 8 ISOFORM X1"/>
    <property type="match status" value="1"/>
</dbReference>
<keyword evidence="1 2" id="KW-0103">Bromodomain</keyword>
<proteinExistence type="predicted"/>
<feature type="non-terminal residue" evidence="4">
    <location>
        <position position="1"/>
    </location>
</feature>
<dbReference type="PROSITE" id="PS50014">
    <property type="entry name" value="BROMODOMAIN_2"/>
    <property type="match status" value="1"/>
</dbReference>
<dbReference type="GO" id="GO:0035267">
    <property type="term" value="C:NuA4 histone acetyltransferase complex"/>
    <property type="evidence" value="ECO:0007669"/>
    <property type="project" value="TreeGrafter"/>
</dbReference>
<name>A0A4P9YQX6_9FUNG</name>
<sequence>IWRDLANHRYASIFAQPIRRQQAPGYYDIVRRPMDLNTVRKRIRDSKINTTDEFHHDMLLIFQNAIMYNPIGSEIYQMAQEM</sequence>
<feature type="domain" description="Bromo" evidence="3">
    <location>
        <begin position="6"/>
        <end position="76"/>
    </location>
</feature>
<evidence type="ECO:0000256" key="2">
    <source>
        <dbReference type="PROSITE-ProRule" id="PRU00035"/>
    </source>
</evidence>
<dbReference type="InterPro" id="IPR036427">
    <property type="entry name" value="Bromodomain-like_sf"/>
</dbReference>
<evidence type="ECO:0000256" key="1">
    <source>
        <dbReference type="ARBA" id="ARBA00023117"/>
    </source>
</evidence>
<dbReference type="PANTHER" id="PTHR15398">
    <property type="entry name" value="BROMODOMAIN-CONTAINING PROTEIN 8"/>
    <property type="match status" value="1"/>
</dbReference>
<gene>
    <name evidence="4" type="ORF">SYNPS1DRAFT_7957</name>
</gene>
<dbReference type="PRINTS" id="PR00503">
    <property type="entry name" value="BROMODOMAIN"/>
</dbReference>
<dbReference type="GO" id="GO:0006325">
    <property type="term" value="P:chromatin organization"/>
    <property type="evidence" value="ECO:0007669"/>
    <property type="project" value="UniProtKB-ARBA"/>
</dbReference>
<dbReference type="SMART" id="SM00297">
    <property type="entry name" value="BROMO"/>
    <property type="match status" value="1"/>
</dbReference>
<dbReference type="Gene3D" id="1.20.920.10">
    <property type="entry name" value="Bromodomain-like"/>
    <property type="match status" value="1"/>
</dbReference>
<dbReference type="Proteomes" id="UP000278143">
    <property type="component" value="Unassembled WGS sequence"/>
</dbReference>
<dbReference type="InterPro" id="IPR001487">
    <property type="entry name" value="Bromodomain"/>
</dbReference>
<evidence type="ECO:0000313" key="4">
    <source>
        <dbReference type="EMBL" id="RKP22226.1"/>
    </source>
</evidence>
<organism evidence="4 5">
    <name type="scientific">Syncephalis pseudoplumigaleata</name>
    <dbReference type="NCBI Taxonomy" id="1712513"/>
    <lineage>
        <taxon>Eukaryota</taxon>
        <taxon>Fungi</taxon>
        <taxon>Fungi incertae sedis</taxon>
        <taxon>Zoopagomycota</taxon>
        <taxon>Zoopagomycotina</taxon>
        <taxon>Zoopagomycetes</taxon>
        <taxon>Zoopagales</taxon>
        <taxon>Piptocephalidaceae</taxon>
        <taxon>Syncephalis</taxon>
    </lineage>
</organism>
<feature type="non-terminal residue" evidence="4">
    <location>
        <position position="82"/>
    </location>
</feature>
<dbReference type="Pfam" id="PF00439">
    <property type="entry name" value="Bromodomain"/>
    <property type="match status" value="1"/>
</dbReference>